<evidence type="ECO:0000313" key="1">
    <source>
        <dbReference type="EMBL" id="MDQ0166733.1"/>
    </source>
</evidence>
<dbReference type="InterPro" id="IPR047324">
    <property type="entry name" value="LbH_gamma_CA-like"/>
</dbReference>
<dbReference type="InterPro" id="IPR011004">
    <property type="entry name" value="Trimer_LpxA-like_sf"/>
</dbReference>
<dbReference type="RefSeq" id="WP_307395169.1">
    <property type="nucleotide sequence ID" value="NZ_BAAADK010000047.1"/>
</dbReference>
<dbReference type="EMBL" id="JAUSTY010000010">
    <property type="protein sequence ID" value="MDQ0166733.1"/>
    <property type="molecule type" value="Genomic_DNA"/>
</dbReference>
<reference evidence="1 2" key="1">
    <citation type="submission" date="2023-07" db="EMBL/GenBank/DDBJ databases">
        <title>Genomic Encyclopedia of Type Strains, Phase IV (KMG-IV): sequencing the most valuable type-strain genomes for metagenomic binning, comparative biology and taxonomic classification.</title>
        <authorList>
            <person name="Goeker M."/>
        </authorList>
    </citation>
    <scope>NUCLEOTIDE SEQUENCE [LARGE SCALE GENOMIC DNA]</scope>
    <source>
        <strain evidence="1 2">DSM 12751</strain>
    </source>
</reference>
<dbReference type="InterPro" id="IPR001451">
    <property type="entry name" value="Hexapep"/>
</dbReference>
<dbReference type="PANTHER" id="PTHR13061:SF29">
    <property type="entry name" value="GAMMA CARBONIC ANHYDRASE-LIKE 1, MITOCHONDRIAL-RELATED"/>
    <property type="match status" value="1"/>
</dbReference>
<evidence type="ECO:0000313" key="2">
    <source>
        <dbReference type="Proteomes" id="UP001235840"/>
    </source>
</evidence>
<gene>
    <name evidence="1" type="ORF">J2S11_002649</name>
</gene>
<proteinExistence type="predicted"/>
<dbReference type="InterPro" id="IPR050484">
    <property type="entry name" value="Transf_Hexapept/Carb_Anhydrase"/>
</dbReference>
<dbReference type="PANTHER" id="PTHR13061">
    <property type="entry name" value="DYNACTIN SUBUNIT P25"/>
    <property type="match status" value="1"/>
</dbReference>
<comment type="caution">
    <text evidence="1">The sequence shown here is derived from an EMBL/GenBank/DDBJ whole genome shotgun (WGS) entry which is preliminary data.</text>
</comment>
<sequence>MIYSIQGKNPSIHSSVYLAPGSRIIGDVHIAADSSIWFNAVLRGDEGAIRIGQRSNIQDNSTCHLYAGYPLMIGNDVTVGHNVIVHGCRIGNNCLIGMGSILLDDVEIGENCLIAAHTLIPPGKKIPPNSFVMGSPGKIVREVTEKDLAMIKEASQVYVENGKKFRAEEAAQKASE</sequence>
<name>A0ABT9W0F2_9BACI</name>
<organism evidence="1 2">
    <name type="scientific">Caldalkalibacillus horti</name>
    <dbReference type="NCBI Taxonomy" id="77523"/>
    <lineage>
        <taxon>Bacteria</taxon>
        <taxon>Bacillati</taxon>
        <taxon>Bacillota</taxon>
        <taxon>Bacilli</taxon>
        <taxon>Bacillales</taxon>
        <taxon>Bacillaceae</taxon>
        <taxon>Caldalkalibacillus</taxon>
    </lineage>
</organism>
<keyword evidence="2" id="KW-1185">Reference proteome</keyword>
<dbReference type="Pfam" id="PF00132">
    <property type="entry name" value="Hexapep"/>
    <property type="match status" value="1"/>
</dbReference>
<dbReference type="CDD" id="cd04645">
    <property type="entry name" value="LbH_gamma_CA_like"/>
    <property type="match status" value="1"/>
</dbReference>
<protein>
    <submittedName>
        <fullName evidence="1">Carbonic anhydrase/acetyltransferase-like protein (Isoleucine patch superfamily)</fullName>
    </submittedName>
</protein>
<dbReference type="Proteomes" id="UP001235840">
    <property type="component" value="Unassembled WGS sequence"/>
</dbReference>
<dbReference type="Gene3D" id="2.160.10.10">
    <property type="entry name" value="Hexapeptide repeat proteins"/>
    <property type="match status" value="1"/>
</dbReference>
<accession>A0ABT9W0F2</accession>
<dbReference type="SUPFAM" id="SSF51161">
    <property type="entry name" value="Trimeric LpxA-like enzymes"/>
    <property type="match status" value="1"/>
</dbReference>